<dbReference type="Gene3D" id="1.10.4200.10">
    <property type="entry name" value="Triphosphoribosyl-dephospho-CoA protein"/>
    <property type="match status" value="2"/>
</dbReference>
<evidence type="ECO:0000256" key="1">
    <source>
        <dbReference type="ARBA" id="ARBA00001210"/>
    </source>
</evidence>
<protein>
    <recommendedName>
        <fullName evidence="5">Probable 2-(5''-triphosphoribosyl)-3'-dephosphocoenzyme-A synthase</fullName>
        <shortName evidence="5">2-(5''-triphosphoribosyl)-3'-dephospho-CoA synthase</shortName>
        <ecNumber evidence="5">2.4.2.52</ecNumber>
    </recommendedName>
</protein>
<keyword evidence="4 5" id="KW-0067">ATP-binding</keyword>
<gene>
    <name evidence="5" type="primary">mdcB</name>
    <name evidence="6" type="ORF">SAMN05216279_101168</name>
</gene>
<sequence>MPALARLAPSPAERLADLAVTALVDEAELSPKPALVDRRGQGAHQDLSLGLMLTSAQALRPCFQAMAEAAELGLPAADLRRLIGRLGRDGEAAMLSVTGGVNTHRGAIWALGLLVTAAVHGRPGSAEALCLAAGRLASLPDPDAPSTLPSHGQRVAQRYGVGGARAEAAAGFPAIHQRGLPQLRASRQGGAGEQSARLDALLAIMTRLDDTCVLHRGGPAALSAMHQGAQAVLDAGGSASLAGRRQLLALDRELLAANASPGGAADLLAATLLVDRLEPRLPGDL</sequence>
<dbReference type="OrthoDB" id="114886at2"/>
<dbReference type="InterPro" id="IPR002736">
    <property type="entry name" value="CitG"/>
</dbReference>
<evidence type="ECO:0000313" key="6">
    <source>
        <dbReference type="EMBL" id="SCZ20043.1"/>
    </source>
</evidence>
<dbReference type="EC" id="2.4.2.52" evidence="5"/>
<comment type="function">
    <text evidence="5">Involved in the formation of 2-(5''-phosphoribosyl)-3'-dephosphocoenzyme-A, the prosthetic group of the acyl-carrier protein of the malonate decarboxylase.</text>
</comment>
<dbReference type="NCBIfam" id="TIGR03132">
    <property type="entry name" value="malonate_mdcB"/>
    <property type="match status" value="1"/>
</dbReference>
<dbReference type="EMBL" id="FMWB01000001">
    <property type="protein sequence ID" value="SCZ20043.1"/>
    <property type="molecule type" value="Genomic_DNA"/>
</dbReference>
<name>A0A1G5M4D3_9PSED</name>
<evidence type="ECO:0000256" key="2">
    <source>
        <dbReference type="ARBA" id="ARBA00022679"/>
    </source>
</evidence>
<dbReference type="GO" id="GO:0005524">
    <property type="term" value="F:ATP binding"/>
    <property type="evidence" value="ECO:0007669"/>
    <property type="project" value="UniProtKB-KW"/>
</dbReference>
<dbReference type="NCBIfam" id="NF002315">
    <property type="entry name" value="PRK01237.1"/>
    <property type="match status" value="1"/>
</dbReference>
<dbReference type="STRING" id="237610.BJP27_03180"/>
<comment type="similarity">
    <text evidence="5">Belongs to the CitG/MdcB family.</text>
</comment>
<dbReference type="Pfam" id="PF01874">
    <property type="entry name" value="CitG"/>
    <property type="match status" value="1"/>
</dbReference>
<dbReference type="RefSeq" id="WP_074582596.1">
    <property type="nucleotide sequence ID" value="NZ_FMWB01000001.1"/>
</dbReference>
<dbReference type="eggNOG" id="COG1767">
    <property type="taxonomic scope" value="Bacteria"/>
</dbReference>
<dbReference type="HAMAP" id="MF_01883">
    <property type="entry name" value="MdcB"/>
    <property type="match status" value="1"/>
</dbReference>
<evidence type="ECO:0000313" key="7">
    <source>
        <dbReference type="Proteomes" id="UP000183046"/>
    </source>
</evidence>
<dbReference type="GO" id="GO:0051191">
    <property type="term" value="P:prosthetic group biosynthetic process"/>
    <property type="evidence" value="ECO:0007669"/>
    <property type="project" value="TreeGrafter"/>
</dbReference>
<keyword evidence="3 5" id="KW-0547">Nucleotide-binding</keyword>
<dbReference type="PANTHER" id="PTHR30201">
    <property type="entry name" value="TRIPHOSPHORIBOSYL-DEPHOSPHO-COA SYNTHASE"/>
    <property type="match status" value="1"/>
</dbReference>
<dbReference type="Proteomes" id="UP000183046">
    <property type="component" value="Unassembled WGS sequence"/>
</dbReference>
<evidence type="ECO:0000256" key="5">
    <source>
        <dbReference type="HAMAP-Rule" id="MF_01883"/>
    </source>
</evidence>
<organism evidence="6 7">
    <name type="scientific">Pseudomonas oryzihabitans</name>
    <dbReference type="NCBI Taxonomy" id="47885"/>
    <lineage>
        <taxon>Bacteria</taxon>
        <taxon>Pseudomonadati</taxon>
        <taxon>Pseudomonadota</taxon>
        <taxon>Gammaproteobacteria</taxon>
        <taxon>Pseudomonadales</taxon>
        <taxon>Pseudomonadaceae</taxon>
        <taxon>Pseudomonas</taxon>
    </lineage>
</organism>
<evidence type="ECO:0000256" key="4">
    <source>
        <dbReference type="ARBA" id="ARBA00022840"/>
    </source>
</evidence>
<reference evidence="7" key="1">
    <citation type="submission" date="2016-10" db="EMBL/GenBank/DDBJ databases">
        <authorList>
            <person name="de Groot N.N."/>
        </authorList>
    </citation>
    <scope>NUCLEOTIDE SEQUENCE [LARGE SCALE GENOMIC DNA]</scope>
    <source>
        <strain evidence="7">DSM 15758</strain>
    </source>
</reference>
<comment type="catalytic activity">
    <reaction evidence="1 5">
        <text>3'-dephospho-CoA + ATP = 2'-(5''-triphospho-alpha-D-ribosyl)-3'-dephospho-CoA + adenine</text>
        <dbReference type="Rhea" id="RHEA:15117"/>
        <dbReference type="ChEBI" id="CHEBI:16708"/>
        <dbReference type="ChEBI" id="CHEBI:30616"/>
        <dbReference type="ChEBI" id="CHEBI:57328"/>
        <dbReference type="ChEBI" id="CHEBI:61378"/>
        <dbReference type="EC" id="2.4.2.52"/>
    </reaction>
</comment>
<proteinExistence type="inferred from homology"/>
<evidence type="ECO:0000256" key="3">
    <source>
        <dbReference type="ARBA" id="ARBA00022741"/>
    </source>
</evidence>
<dbReference type="PANTHER" id="PTHR30201:SF2">
    <property type="entry name" value="2-(5''-TRIPHOSPHORIBOSYL)-3'-DEPHOSPHOCOENZYME-A SYNTHASE"/>
    <property type="match status" value="1"/>
</dbReference>
<keyword evidence="2 5" id="KW-0808">Transferase</keyword>
<accession>A0A1G5M4D3</accession>
<comment type="caution">
    <text evidence="6">The sequence shown here is derived from an EMBL/GenBank/DDBJ whole genome shotgun (WGS) entry which is preliminary data.</text>
</comment>
<dbReference type="InterPro" id="IPR017555">
    <property type="entry name" value="TriPribosyl-deP-CoA_syn"/>
</dbReference>
<dbReference type="AlphaFoldDB" id="A0A1G5M4D3"/>
<dbReference type="GO" id="GO:0046917">
    <property type="term" value="F:triphosphoribosyl-dephospho-CoA synthase activity"/>
    <property type="evidence" value="ECO:0007669"/>
    <property type="project" value="UniProtKB-UniRule"/>
</dbReference>